<dbReference type="InterPro" id="IPR051210">
    <property type="entry name" value="Ub_ligase/GEF_domain"/>
</dbReference>
<keyword evidence="1" id="KW-0677">Repeat</keyword>
<evidence type="ECO:0000256" key="1">
    <source>
        <dbReference type="ARBA" id="ARBA00022737"/>
    </source>
</evidence>
<protein>
    <submittedName>
        <fullName evidence="2">Uncharacterized protein</fullName>
    </submittedName>
</protein>
<dbReference type="PANTHER" id="PTHR22870">
    <property type="entry name" value="REGULATOR OF CHROMOSOME CONDENSATION"/>
    <property type="match status" value="1"/>
</dbReference>
<name>A0A1R2CXS9_9CILI</name>
<reference evidence="2 3" key="1">
    <citation type="submission" date="2016-11" db="EMBL/GenBank/DDBJ databases">
        <title>The macronuclear genome of Stentor coeruleus: a giant cell with tiny introns.</title>
        <authorList>
            <person name="Slabodnick M."/>
            <person name="Ruby J.G."/>
            <person name="Reiff S.B."/>
            <person name="Swart E.C."/>
            <person name="Gosai S."/>
            <person name="Prabakaran S."/>
            <person name="Witkowska E."/>
            <person name="Larue G.E."/>
            <person name="Fisher S."/>
            <person name="Freeman R.M."/>
            <person name="Gunawardena J."/>
            <person name="Chu W."/>
            <person name="Stover N.A."/>
            <person name="Gregory B.D."/>
            <person name="Nowacki M."/>
            <person name="Derisi J."/>
            <person name="Roy S.W."/>
            <person name="Marshall W.F."/>
            <person name="Sood P."/>
        </authorList>
    </citation>
    <scope>NUCLEOTIDE SEQUENCE [LARGE SCALE GENOMIC DNA]</scope>
    <source>
        <strain evidence="2">WM001</strain>
    </source>
</reference>
<dbReference type="InterPro" id="IPR009091">
    <property type="entry name" value="RCC1/BLIP-II"/>
</dbReference>
<evidence type="ECO:0000313" key="2">
    <source>
        <dbReference type="EMBL" id="OMJ93802.1"/>
    </source>
</evidence>
<dbReference type="PANTHER" id="PTHR22870:SF451">
    <property type="entry name" value="MJK13.9 PROTEIN"/>
    <property type="match status" value="1"/>
</dbReference>
<keyword evidence="3" id="KW-1185">Reference proteome</keyword>
<evidence type="ECO:0000313" key="3">
    <source>
        <dbReference type="Proteomes" id="UP000187209"/>
    </source>
</evidence>
<gene>
    <name evidence="2" type="ORF">SteCoe_3125</name>
</gene>
<comment type="caution">
    <text evidence="2">The sequence shown here is derived from an EMBL/GenBank/DDBJ whole genome shotgun (WGS) entry which is preliminary data.</text>
</comment>
<dbReference type="Gene3D" id="2.130.10.30">
    <property type="entry name" value="Regulator of chromosome condensation 1/beta-lactamase-inhibitor protein II"/>
    <property type="match status" value="1"/>
</dbReference>
<accession>A0A1R2CXS9</accession>
<organism evidence="2 3">
    <name type="scientific">Stentor coeruleus</name>
    <dbReference type="NCBI Taxonomy" id="5963"/>
    <lineage>
        <taxon>Eukaryota</taxon>
        <taxon>Sar</taxon>
        <taxon>Alveolata</taxon>
        <taxon>Ciliophora</taxon>
        <taxon>Postciliodesmatophora</taxon>
        <taxon>Heterotrichea</taxon>
        <taxon>Heterotrichida</taxon>
        <taxon>Stentoridae</taxon>
        <taxon>Stentor</taxon>
    </lineage>
</organism>
<sequence>MITSNNTEQTIQVISSKKGSLSYKNLGKYPSMTSLCQSCDRYYFLSISNQLFSLQISSISRISIPSKVHRIASNKETTLILTNVGVYYIGNDLFGVTFAHSAKPVKDLEQTYLIEASLGKSHAAGIDDLGNLYIWGPNHGYPKPIDSAKAFSASKVACTDHVTCVCTSGGYFYIYGWFGVPETSLSPFALPELEKHFIIDLCASGGFCGLLTEDGIVLAFDENKDVVRMPSSGNTSQIFAFSYGIFAFSGFYMYKWHGNVVRDWQLEVYKSSGDFRVLGEVYGGVGVQGECSFEYQKTLEAYQLSYDSQGFFTKSRENPFNICYATQSPMMSLNSTACNLMISPKSLASPVKQSLYSSLFPGEDTFMKLLSYRKQYQQSGIVVQVIRPIIIPHLKFALDKIKKAAKTKHLLSKTMLFTFLPSVSERLLKKCYVVNTSFGFLKIAEFARFKKRKEEEKSWVLKNKYRVRIEKFEGIAKKMRLKEKYCYGECLMKKIREVNEKEKNKIRALEDLSRIRWRKNFVLLKKTKIKWVKFCKSQLYWEKGLKIIHKVAMKKLGTYSFKQLKTYHYIQSLKFNKLKSAIKLVSYKAYINQILHYFTAWCRVLYTFNANKEKSYKIYNCLGKHIFAVISHKYKSHMKFALQKLHSSAYISKLIKSYKNPLLYFTTVMSKIFCRLKFSTFSSIQRSKEKAFLALNINSADKLHNFMFLINQMRKQQLKYALDGLKEIKTEDLTISCGTLEEMQDQTTRFFRNLDSGSENAQGNSQIVPKLPLQMIKSKKKPPTTMRHAVMEVKKVPWKAPNRSGSYTGLHTREDSLSRRKNYDNQLRGKIKTSEKTMKKPDLPRPNMNLIAKRKKSKVAETKFLDMEKNEDFIENNDTFFKYSLGLLALRRLWEKTTFAFILFSFKILKSCYKYSREPYSAYTSSLSNKSLR</sequence>
<dbReference type="AlphaFoldDB" id="A0A1R2CXS9"/>
<dbReference type="SUPFAM" id="SSF50985">
    <property type="entry name" value="RCC1/BLIP-II"/>
    <property type="match status" value="1"/>
</dbReference>
<dbReference type="EMBL" id="MPUH01000036">
    <property type="protein sequence ID" value="OMJ93802.1"/>
    <property type="molecule type" value="Genomic_DNA"/>
</dbReference>
<proteinExistence type="predicted"/>
<dbReference type="Proteomes" id="UP000187209">
    <property type="component" value="Unassembled WGS sequence"/>
</dbReference>